<dbReference type="Pfam" id="PF14295">
    <property type="entry name" value="PAN_4"/>
    <property type="match status" value="1"/>
</dbReference>
<sequence length="400" mass="45723">MEEELAKHLKQLADQFHGLAPVKCRELAFEYAEKNNVPVPANWTEKQCAECAQELIENVDFPGTDIKFLYSPDARHCQQLCTEHPSCLFFSFLRHDYTRDNRNFYCYLKSTPSLKPKVRTPVRGITSGFSLKNCPSKLEQPCQSQLYQNVDFPGADYKSFFTSSVEECQRVCTQDPHCRFFAFINGVFTAENTRYRCFLKHSWSVPRTPVIKKEIGAVSGFSHKLQMTQYFGTVCQGKLFLNTDIPGHDIDKLPAASAEHCQALCTDKPSCTYFSYNRGDFQCYLKGNPSVMVTSTNVVATSGIPVHFCQMDNSWLQVSHEGVSFQGSDLRSELMCDPDKCQRTCTTDPLCQFYTYFHESYPNPDFRRRCYLKRVITAPAPPKVIKLNNIVSGFSLKNWV</sequence>
<keyword evidence="2" id="KW-1015">Disulfide bond</keyword>
<dbReference type="InterPro" id="IPR000177">
    <property type="entry name" value="Apple"/>
</dbReference>
<dbReference type="InterPro" id="IPR003609">
    <property type="entry name" value="Pan_app"/>
</dbReference>
<comment type="caution">
    <text evidence="4">The sequence shown here is derived from an EMBL/GenBank/DDBJ whole genome shotgun (WGS) entry which is preliminary data.</text>
</comment>
<dbReference type="EMBL" id="CADEAL010004427">
    <property type="protein sequence ID" value="CAB1459346.1"/>
    <property type="molecule type" value="Genomic_DNA"/>
</dbReference>
<dbReference type="AlphaFoldDB" id="A0A9N7ZCV9"/>
<dbReference type="SUPFAM" id="SSF57414">
    <property type="entry name" value="Hairpin loop containing domain-like"/>
    <property type="match status" value="2"/>
</dbReference>
<feature type="domain" description="Apple" evidence="3">
    <location>
        <begin position="235"/>
        <end position="309"/>
    </location>
</feature>
<evidence type="ECO:0000256" key="1">
    <source>
        <dbReference type="ARBA" id="ARBA00022737"/>
    </source>
</evidence>
<accession>A0A9N7ZCV9</accession>
<evidence type="ECO:0000259" key="3">
    <source>
        <dbReference type="PROSITE" id="PS50948"/>
    </source>
</evidence>
<feature type="domain" description="Apple" evidence="3">
    <location>
        <begin position="142"/>
        <end position="225"/>
    </location>
</feature>
<evidence type="ECO:0000313" key="4">
    <source>
        <dbReference type="EMBL" id="CAB1459346.1"/>
    </source>
</evidence>
<keyword evidence="5" id="KW-1185">Reference proteome</keyword>
<proteinExistence type="predicted"/>
<evidence type="ECO:0000313" key="5">
    <source>
        <dbReference type="Proteomes" id="UP001153269"/>
    </source>
</evidence>
<dbReference type="PRINTS" id="PR00005">
    <property type="entry name" value="APPLEDOMAIN"/>
</dbReference>
<feature type="domain" description="Apple" evidence="3">
    <location>
        <begin position="48"/>
        <end position="134"/>
    </location>
</feature>
<name>A0A9N7ZCV9_PLEPL</name>
<organism evidence="4 5">
    <name type="scientific">Pleuronectes platessa</name>
    <name type="common">European plaice</name>
    <dbReference type="NCBI Taxonomy" id="8262"/>
    <lineage>
        <taxon>Eukaryota</taxon>
        <taxon>Metazoa</taxon>
        <taxon>Chordata</taxon>
        <taxon>Craniata</taxon>
        <taxon>Vertebrata</taxon>
        <taxon>Euteleostomi</taxon>
        <taxon>Actinopterygii</taxon>
        <taxon>Neopterygii</taxon>
        <taxon>Teleostei</taxon>
        <taxon>Neoteleostei</taxon>
        <taxon>Acanthomorphata</taxon>
        <taxon>Carangaria</taxon>
        <taxon>Pleuronectiformes</taxon>
        <taxon>Pleuronectoidei</taxon>
        <taxon>Pleuronectidae</taxon>
        <taxon>Pleuronectes</taxon>
    </lineage>
</organism>
<dbReference type="PANTHER" id="PTHR33946:SF4">
    <property type="entry name" value="COAGULATION FACTOR XI"/>
    <property type="match status" value="1"/>
</dbReference>
<reference evidence="4" key="1">
    <citation type="submission" date="2020-03" db="EMBL/GenBank/DDBJ databases">
        <authorList>
            <person name="Weist P."/>
        </authorList>
    </citation>
    <scope>NUCLEOTIDE SEQUENCE</scope>
</reference>
<gene>
    <name evidence="4" type="ORF">PLEPLA_LOCUS47183</name>
</gene>
<dbReference type="PANTHER" id="PTHR33946">
    <property type="match status" value="1"/>
</dbReference>
<dbReference type="PROSITE" id="PS50948">
    <property type="entry name" value="PAN"/>
    <property type="match status" value="3"/>
</dbReference>
<evidence type="ECO:0000256" key="2">
    <source>
        <dbReference type="ARBA" id="ARBA00023157"/>
    </source>
</evidence>
<dbReference type="Gene3D" id="3.50.4.10">
    <property type="entry name" value="Hepatocyte Growth Factor"/>
    <property type="match status" value="4"/>
</dbReference>
<protein>
    <recommendedName>
        <fullName evidence="3">Apple domain-containing protein</fullName>
    </recommendedName>
</protein>
<dbReference type="CDD" id="cd01100">
    <property type="entry name" value="APPLE_Factor_XI_like"/>
    <property type="match status" value="4"/>
</dbReference>
<dbReference type="Pfam" id="PF00024">
    <property type="entry name" value="PAN_1"/>
    <property type="match status" value="3"/>
</dbReference>
<dbReference type="GO" id="GO:0005576">
    <property type="term" value="C:extracellular region"/>
    <property type="evidence" value="ECO:0007669"/>
    <property type="project" value="InterPro"/>
</dbReference>
<dbReference type="GO" id="GO:0006508">
    <property type="term" value="P:proteolysis"/>
    <property type="evidence" value="ECO:0007669"/>
    <property type="project" value="InterPro"/>
</dbReference>
<dbReference type="SMART" id="SM00223">
    <property type="entry name" value="APPLE"/>
    <property type="match status" value="4"/>
</dbReference>
<keyword evidence="1" id="KW-0677">Repeat</keyword>
<dbReference type="Proteomes" id="UP001153269">
    <property type="component" value="Unassembled WGS sequence"/>
</dbReference>